<evidence type="ECO:0000313" key="4">
    <source>
        <dbReference type="Proteomes" id="UP000593565"/>
    </source>
</evidence>
<keyword evidence="4" id="KW-1185">Reference proteome</keyword>
<evidence type="ECO:0008006" key="5">
    <source>
        <dbReference type="Google" id="ProtNLM"/>
    </source>
</evidence>
<feature type="chain" id="PRO_5029725232" description="MHC class I antigen" evidence="2">
    <location>
        <begin position="23"/>
        <end position="60"/>
    </location>
</feature>
<keyword evidence="2" id="KW-0732">Signal</keyword>
<comment type="caution">
    <text evidence="3">The sequence shown here is derived from an EMBL/GenBank/DDBJ whole genome shotgun (WGS) entry which is preliminary data.</text>
</comment>
<reference evidence="3 4" key="1">
    <citation type="submission" date="2020-02" db="EMBL/GenBank/DDBJ databases">
        <title>A chromosome-scale genome assembly of the black bullhead catfish (Ameiurus melas).</title>
        <authorList>
            <person name="Wen M."/>
            <person name="Zham M."/>
            <person name="Cabau C."/>
            <person name="Klopp C."/>
            <person name="Donnadieu C."/>
            <person name="Roques C."/>
            <person name="Bouchez O."/>
            <person name="Lampietro C."/>
            <person name="Jouanno E."/>
            <person name="Herpin A."/>
            <person name="Louis A."/>
            <person name="Berthelot C."/>
            <person name="Parey E."/>
            <person name="Roest-Crollius H."/>
            <person name="Braasch I."/>
            <person name="Postlethwait J."/>
            <person name="Robinson-Rechavi M."/>
            <person name="Echchiki A."/>
            <person name="Begum T."/>
            <person name="Montfort J."/>
            <person name="Schartl M."/>
            <person name="Bobe J."/>
            <person name="Guiguen Y."/>
        </authorList>
    </citation>
    <scope>NUCLEOTIDE SEQUENCE [LARGE SCALE GENOMIC DNA]</scope>
    <source>
        <strain evidence="3">M_S1</strain>
        <tissue evidence="3">Blood</tissue>
    </source>
</reference>
<protein>
    <recommendedName>
        <fullName evidence="5">MHC class I antigen</fullName>
    </recommendedName>
</protein>
<evidence type="ECO:0000256" key="1">
    <source>
        <dbReference type="ARBA" id="ARBA00023180"/>
    </source>
</evidence>
<feature type="non-terminal residue" evidence="3">
    <location>
        <position position="60"/>
    </location>
</feature>
<evidence type="ECO:0000256" key="2">
    <source>
        <dbReference type="SAM" id="SignalP"/>
    </source>
</evidence>
<proteinExistence type="predicted"/>
<keyword evidence="1" id="KW-0325">Glycoprotein</keyword>
<evidence type="ECO:0000313" key="3">
    <source>
        <dbReference type="EMBL" id="KAF4074696.1"/>
    </source>
</evidence>
<organism evidence="3 4">
    <name type="scientific">Ameiurus melas</name>
    <name type="common">Black bullhead</name>
    <name type="synonym">Silurus melas</name>
    <dbReference type="NCBI Taxonomy" id="219545"/>
    <lineage>
        <taxon>Eukaryota</taxon>
        <taxon>Metazoa</taxon>
        <taxon>Chordata</taxon>
        <taxon>Craniata</taxon>
        <taxon>Vertebrata</taxon>
        <taxon>Euteleostomi</taxon>
        <taxon>Actinopterygii</taxon>
        <taxon>Neopterygii</taxon>
        <taxon>Teleostei</taxon>
        <taxon>Ostariophysi</taxon>
        <taxon>Siluriformes</taxon>
        <taxon>Ictaluridae</taxon>
        <taxon>Ameiurus</taxon>
    </lineage>
</organism>
<gene>
    <name evidence="3" type="ORF">AMELA_G00242240</name>
</gene>
<dbReference type="SUPFAM" id="SSF54452">
    <property type="entry name" value="MHC antigen-recognition domain"/>
    <property type="match status" value="1"/>
</dbReference>
<feature type="signal peptide" evidence="2">
    <location>
        <begin position="1"/>
        <end position="22"/>
    </location>
</feature>
<dbReference type="EMBL" id="JAAGNN010000022">
    <property type="protein sequence ID" value="KAF4074696.1"/>
    <property type="molecule type" value="Genomic_DNA"/>
</dbReference>
<dbReference type="AlphaFoldDB" id="A0A7J5ZW28"/>
<sequence length="60" mass="6810">MMDNTVMLKLLLFLSFSPLSSADTHTLQYLYTAVTPGAKFTAVGLVDGEQFVFYDINMWR</sequence>
<dbReference type="InterPro" id="IPR037055">
    <property type="entry name" value="MHC_I-like_Ag-recog_sf"/>
</dbReference>
<dbReference type="Proteomes" id="UP000593565">
    <property type="component" value="Unassembled WGS sequence"/>
</dbReference>
<accession>A0A7J5ZW28</accession>
<name>A0A7J5ZW28_AMEME</name>
<dbReference type="Gene3D" id="3.30.500.10">
    <property type="entry name" value="MHC class I-like antigen recognition-like"/>
    <property type="match status" value="1"/>
</dbReference>
<dbReference type="InterPro" id="IPR011162">
    <property type="entry name" value="MHC_I/II-like_Ag-recog"/>
</dbReference>